<dbReference type="Pfam" id="PF00656">
    <property type="entry name" value="Peptidase_C14"/>
    <property type="match status" value="1"/>
</dbReference>
<evidence type="ECO:0000313" key="4">
    <source>
        <dbReference type="EMBL" id="GJD45646.1"/>
    </source>
</evidence>
<accession>A0ABQ4QK62</accession>
<dbReference type="SUPFAM" id="SSF52129">
    <property type="entry name" value="Caspase-like"/>
    <property type="match status" value="1"/>
</dbReference>
<feature type="domain" description="Caspase family p20" evidence="3">
    <location>
        <begin position="51"/>
        <end position="128"/>
    </location>
</feature>
<evidence type="ECO:0000256" key="1">
    <source>
        <dbReference type="SAM" id="Coils"/>
    </source>
</evidence>
<feature type="region of interest" description="Disordered" evidence="2">
    <location>
        <begin position="786"/>
        <end position="881"/>
    </location>
</feature>
<feature type="region of interest" description="Disordered" evidence="2">
    <location>
        <begin position="1"/>
        <end position="22"/>
    </location>
</feature>
<dbReference type="PANTHER" id="PTHR22576:SF37">
    <property type="entry name" value="MUCOSA-ASSOCIATED LYMPHOID TISSUE LYMPHOMA TRANSLOCATION PROTEIN 1"/>
    <property type="match status" value="1"/>
</dbReference>
<protein>
    <recommendedName>
        <fullName evidence="3">Caspase family p20 domain-containing protein</fullName>
    </recommendedName>
</protein>
<evidence type="ECO:0000256" key="2">
    <source>
        <dbReference type="SAM" id="MobiDB-lite"/>
    </source>
</evidence>
<reference evidence="4 5" key="1">
    <citation type="journal article" date="2021" name="Front. Microbiol.">
        <title>Comprehensive Comparative Genomics and Phenotyping of Methylobacterium Species.</title>
        <authorList>
            <person name="Alessa O."/>
            <person name="Ogura Y."/>
            <person name="Fujitani Y."/>
            <person name="Takami H."/>
            <person name="Hayashi T."/>
            <person name="Sahin N."/>
            <person name="Tani A."/>
        </authorList>
    </citation>
    <scope>NUCLEOTIDE SEQUENCE [LARGE SCALE GENOMIC DNA]</scope>
    <source>
        <strain evidence="4 5">DSM 23679</strain>
    </source>
</reference>
<dbReference type="InterPro" id="IPR029030">
    <property type="entry name" value="Caspase-like_dom_sf"/>
</dbReference>
<dbReference type="InterPro" id="IPR001309">
    <property type="entry name" value="Pept_C14_p20"/>
</dbReference>
<sequence length="881" mass="97330">MSILRAPGRVRTPTQSRRSPTPAQGAACALVLLLCLCLMFAADPVLAAPRERRVALVIGNSAYARFPSLPNPRNDAEDVTAALKRAGFEVMGGTDLSREAIRDQLRLFARAAQGADAALAYYAGHGLQYKGRNYIVPVDAKLQDEFDLEYETVRVDDVVGELNRAEGARILVLDACRNLPLKEKSARNPFADTGLAKISGRGLVVAYATQANALAYDGTGRNSIFSSAFLRVIDEPGLDLPQFFQRVSIAVDKQSGGRQTPELSLSYPGQFFINRSETDRDVWRRIREATDPALFRDFLKQYPGSDLADAAASRLARLDDAFATRQRQPDEWAALKLEQARRVEAARARREEEAEAVRRGLAEEKAAEDRRVAEQARVAEELREKRLAEDRAAEARRLAETARISEAARRKSLAEERAAEARRVAEHARAAEETRRRALAEEKAAEDQRMAEQARAAEETRLAHVAEERAAESRRVADRMRAAEEARQARIAEEKAAEDRRMTEQARAAEEARLAHVAEERAAEARRVADRMRVEEEARQARITQEKAAEGQRLAEKARAAEERAAETRRLAEQTRAVELARAAEETRRKVLAEEKAAEDRRVAEQAHVAEERAVETRRLVEQERAAEAARIDLARAAPEAPAPLGRFAALDAKAPVSGNEPEPRAVAVGNSRMAYNEPRAPLPDAKPPVSAFPAETLDKDRLHREAEAELGRIGCFEESADATWNVKSRSALANYALHAKLTPVPTEPTPDLLRDLKLKPAHFCPLACGPGTKAHGDACIAVEKPQPVARKPKPKPEPDVVEKARPKPQREAVRPRPQREAVRPRPEPAQERPKPRREAVQPRPRPAPVAVAPRPAAAPPQAPVSTAARPMQRPMMGVGF</sequence>
<dbReference type="Gene3D" id="3.40.50.1460">
    <property type="match status" value="1"/>
</dbReference>
<evidence type="ECO:0000313" key="5">
    <source>
        <dbReference type="Proteomes" id="UP001055117"/>
    </source>
</evidence>
<dbReference type="InterPro" id="IPR052039">
    <property type="entry name" value="Caspase-related_regulators"/>
</dbReference>
<dbReference type="Proteomes" id="UP001055117">
    <property type="component" value="Unassembled WGS sequence"/>
</dbReference>
<evidence type="ECO:0000259" key="3">
    <source>
        <dbReference type="PROSITE" id="PS50208"/>
    </source>
</evidence>
<feature type="compositionally biased region" description="Basic and acidic residues" evidence="2">
    <location>
        <begin position="795"/>
        <end position="841"/>
    </location>
</feature>
<feature type="compositionally biased region" description="Polar residues" evidence="2">
    <location>
        <begin position="12"/>
        <end position="22"/>
    </location>
</feature>
<keyword evidence="1" id="KW-0175">Coiled coil</keyword>
<name>A0ABQ4QK62_9HYPH</name>
<proteinExistence type="predicted"/>
<dbReference type="InterPro" id="IPR011600">
    <property type="entry name" value="Pept_C14_caspase"/>
</dbReference>
<feature type="coiled-coil region" evidence="1">
    <location>
        <begin position="515"/>
        <end position="601"/>
    </location>
</feature>
<keyword evidence="5" id="KW-1185">Reference proteome</keyword>
<dbReference type="EMBL" id="BPQG01000053">
    <property type="protein sequence ID" value="GJD45646.1"/>
    <property type="molecule type" value="Genomic_DNA"/>
</dbReference>
<dbReference type="PANTHER" id="PTHR22576">
    <property type="entry name" value="MUCOSA ASSOCIATED LYMPHOID TISSUE LYMPHOMA TRANSLOCATION PROTEIN 1/PARACASPASE"/>
    <property type="match status" value="1"/>
</dbReference>
<gene>
    <name evidence="4" type="ORF">AFCDBAGC_3520</name>
</gene>
<dbReference type="PROSITE" id="PS50208">
    <property type="entry name" value="CASPASE_P20"/>
    <property type="match status" value="1"/>
</dbReference>
<organism evidence="4 5">
    <name type="scientific">Methylobacterium cerastii</name>
    <dbReference type="NCBI Taxonomy" id="932741"/>
    <lineage>
        <taxon>Bacteria</taxon>
        <taxon>Pseudomonadati</taxon>
        <taxon>Pseudomonadota</taxon>
        <taxon>Alphaproteobacteria</taxon>
        <taxon>Hyphomicrobiales</taxon>
        <taxon>Methylobacteriaceae</taxon>
        <taxon>Methylobacterium</taxon>
    </lineage>
</organism>
<feature type="region of interest" description="Disordered" evidence="2">
    <location>
        <begin position="424"/>
        <end position="447"/>
    </location>
</feature>
<comment type="caution">
    <text evidence="4">The sequence shown here is derived from an EMBL/GenBank/DDBJ whole genome shotgun (WGS) entry which is preliminary data.</text>
</comment>